<keyword evidence="3" id="KW-0804">Transcription</keyword>
<evidence type="ECO:0000256" key="2">
    <source>
        <dbReference type="ARBA" id="ARBA00023125"/>
    </source>
</evidence>
<dbReference type="SMART" id="SM00354">
    <property type="entry name" value="HTH_LACI"/>
    <property type="match status" value="1"/>
</dbReference>
<feature type="compositionally biased region" description="Low complexity" evidence="4">
    <location>
        <begin position="340"/>
        <end position="350"/>
    </location>
</feature>
<protein>
    <submittedName>
        <fullName evidence="6">LacI family DNA-binding transcriptional regulator</fullName>
    </submittedName>
</protein>
<name>A0A956SDR0_UNCEI</name>
<keyword evidence="2 6" id="KW-0238">DNA-binding</keyword>
<proteinExistence type="predicted"/>
<evidence type="ECO:0000256" key="1">
    <source>
        <dbReference type="ARBA" id="ARBA00023015"/>
    </source>
</evidence>
<dbReference type="SUPFAM" id="SSF53822">
    <property type="entry name" value="Periplasmic binding protein-like I"/>
    <property type="match status" value="1"/>
</dbReference>
<dbReference type="CDD" id="cd06267">
    <property type="entry name" value="PBP1_LacI_sugar_binding-like"/>
    <property type="match status" value="1"/>
</dbReference>
<feature type="domain" description="HTH lacI-type" evidence="5">
    <location>
        <begin position="2"/>
        <end position="56"/>
    </location>
</feature>
<gene>
    <name evidence="6" type="ORF">KDA27_06960</name>
</gene>
<dbReference type="Proteomes" id="UP000739538">
    <property type="component" value="Unassembled WGS sequence"/>
</dbReference>
<dbReference type="PRINTS" id="PR00036">
    <property type="entry name" value="HTHLACI"/>
</dbReference>
<dbReference type="GO" id="GO:0003700">
    <property type="term" value="F:DNA-binding transcription factor activity"/>
    <property type="evidence" value="ECO:0007669"/>
    <property type="project" value="TreeGrafter"/>
</dbReference>
<dbReference type="GO" id="GO:0000976">
    <property type="term" value="F:transcription cis-regulatory region binding"/>
    <property type="evidence" value="ECO:0007669"/>
    <property type="project" value="TreeGrafter"/>
</dbReference>
<keyword evidence="1" id="KW-0805">Transcription regulation</keyword>
<dbReference type="Pfam" id="PF13377">
    <property type="entry name" value="Peripla_BP_3"/>
    <property type="match status" value="1"/>
</dbReference>
<dbReference type="Gene3D" id="1.10.260.40">
    <property type="entry name" value="lambda repressor-like DNA-binding domains"/>
    <property type="match status" value="1"/>
</dbReference>
<reference evidence="6" key="2">
    <citation type="journal article" date="2021" name="Microbiome">
        <title>Successional dynamics and alternative stable states in a saline activated sludge microbial community over 9 years.</title>
        <authorList>
            <person name="Wang Y."/>
            <person name="Ye J."/>
            <person name="Ju F."/>
            <person name="Liu L."/>
            <person name="Boyd J.A."/>
            <person name="Deng Y."/>
            <person name="Parks D.H."/>
            <person name="Jiang X."/>
            <person name="Yin X."/>
            <person name="Woodcroft B.J."/>
            <person name="Tyson G.W."/>
            <person name="Hugenholtz P."/>
            <person name="Polz M.F."/>
            <person name="Zhang T."/>
        </authorList>
    </citation>
    <scope>NUCLEOTIDE SEQUENCE</scope>
    <source>
        <strain evidence="6">HKST-UBA02</strain>
    </source>
</reference>
<dbReference type="PROSITE" id="PS00356">
    <property type="entry name" value="HTH_LACI_1"/>
    <property type="match status" value="1"/>
</dbReference>
<dbReference type="AlphaFoldDB" id="A0A956SDR0"/>
<evidence type="ECO:0000259" key="5">
    <source>
        <dbReference type="PROSITE" id="PS50932"/>
    </source>
</evidence>
<dbReference type="PANTHER" id="PTHR30146:SF109">
    <property type="entry name" value="HTH-TYPE TRANSCRIPTIONAL REGULATOR GALS"/>
    <property type="match status" value="1"/>
</dbReference>
<sequence length="365" mass="39008">MATIRDVARAAAVSTATVSRVLNGTARVSDETRRRVSEAAKRLDYWPNGSARSLIHSRTQTLGVLLPDIFGEFFSEVIRGIDKAVRDAGLQVLLSSSHSSAEGLLSAAKAMAGRVDGFILMAPDLEAESAVDRIRKRFPLVLLNPRTQTPGTVSVSIANYEGAFAAVSHLIRLGHKRIAIVAGPMGNADSDERLRGYRAALVAHDIEPDERLVLTGAFTEVSGYEAGSRILRLRPAPTAVFAANDGMAIGLISRLSEGGVRVPDDVGVMGFDDIPTARYLAPPLSTVRTDAYELGACAVSGLLDVLGAEGEVLDLRWVMPWDLVIRRSCGALHGPRGSLTTTTPETTSEPAQSRGPILQREEESC</sequence>
<dbReference type="InterPro" id="IPR046335">
    <property type="entry name" value="LacI/GalR-like_sensor"/>
</dbReference>
<evidence type="ECO:0000313" key="6">
    <source>
        <dbReference type="EMBL" id="MCA9755524.1"/>
    </source>
</evidence>
<evidence type="ECO:0000256" key="3">
    <source>
        <dbReference type="ARBA" id="ARBA00023163"/>
    </source>
</evidence>
<dbReference type="SUPFAM" id="SSF47413">
    <property type="entry name" value="lambda repressor-like DNA-binding domains"/>
    <property type="match status" value="1"/>
</dbReference>
<evidence type="ECO:0000256" key="4">
    <source>
        <dbReference type="SAM" id="MobiDB-lite"/>
    </source>
</evidence>
<dbReference type="CDD" id="cd01392">
    <property type="entry name" value="HTH_LacI"/>
    <property type="match status" value="1"/>
</dbReference>
<dbReference type="Gene3D" id="3.40.50.2300">
    <property type="match status" value="2"/>
</dbReference>
<dbReference type="PROSITE" id="PS50932">
    <property type="entry name" value="HTH_LACI_2"/>
    <property type="match status" value="1"/>
</dbReference>
<dbReference type="InterPro" id="IPR000843">
    <property type="entry name" value="HTH_LacI"/>
</dbReference>
<dbReference type="InterPro" id="IPR010982">
    <property type="entry name" value="Lambda_DNA-bd_dom_sf"/>
</dbReference>
<dbReference type="Pfam" id="PF00356">
    <property type="entry name" value="LacI"/>
    <property type="match status" value="1"/>
</dbReference>
<feature type="region of interest" description="Disordered" evidence="4">
    <location>
        <begin position="334"/>
        <end position="365"/>
    </location>
</feature>
<organism evidence="6 7">
    <name type="scientific">Eiseniibacteriota bacterium</name>
    <dbReference type="NCBI Taxonomy" id="2212470"/>
    <lineage>
        <taxon>Bacteria</taxon>
        <taxon>Candidatus Eiseniibacteriota</taxon>
    </lineage>
</organism>
<comment type="caution">
    <text evidence="6">The sequence shown here is derived from an EMBL/GenBank/DDBJ whole genome shotgun (WGS) entry which is preliminary data.</text>
</comment>
<evidence type="ECO:0000313" key="7">
    <source>
        <dbReference type="Proteomes" id="UP000739538"/>
    </source>
</evidence>
<dbReference type="EMBL" id="JAGQHS010000025">
    <property type="protein sequence ID" value="MCA9755524.1"/>
    <property type="molecule type" value="Genomic_DNA"/>
</dbReference>
<dbReference type="PANTHER" id="PTHR30146">
    <property type="entry name" value="LACI-RELATED TRANSCRIPTIONAL REPRESSOR"/>
    <property type="match status" value="1"/>
</dbReference>
<dbReference type="InterPro" id="IPR028082">
    <property type="entry name" value="Peripla_BP_I"/>
</dbReference>
<reference evidence="6" key="1">
    <citation type="submission" date="2020-04" db="EMBL/GenBank/DDBJ databases">
        <authorList>
            <person name="Zhang T."/>
        </authorList>
    </citation>
    <scope>NUCLEOTIDE SEQUENCE</scope>
    <source>
        <strain evidence="6">HKST-UBA02</strain>
    </source>
</reference>
<accession>A0A956SDR0</accession>